<dbReference type="PaxDb" id="3847-GLYMA06G03450.1"/>
<reference evidence="5" key="2">
    <citation type="submission" date="2018-02" db="UniProtKB">
        <authorList>
            <consortium name="EnsemblPlants"/>
        </authorList>
    </citation>
    <scope>IDENTIFICATION</scope>
    <source>
        <strain evidence="5">Williams 82</strain>
    </source>
</reference>
<dbReference type="Gene3D" id="3.10.580.10">
    <property type="entry name" value="CBS-domain"/>
    <property type="match status" value="1"/>
</dbReference>
<dbReference type="PROSITE" id="PS51371">
    <property type="entry name" value="CBS"/>
    <property type="match status" value="2"/>
</dbReference>
<dbReference type="Pfam" id="PF00571">
    <property type="entry name" value="CBS"/>
    <property type="match status" value="2"/>
</dbReference>
<dbReference type="HOGENOM" id="CLU_040681_3_0_1"/>
<dbReference type="InterPro" id="IPR044725">
    <property type="entry name" value="CBSX3_CBS_dom"/>
</dbReference>
<evidence type="ECO:0000313" key="5">
    <source>
        <dbReference type="EnsemblPlants" id="KRH51842"/>
    </source>
</evidence>
<proteinExistence type="predicted"/>
<evidence type="ECO:0000256" key="1">
    <source>
        <dbReference type="ARBA" id="ARBA00023122"/>
    </source>
</evidence>
<evidence type="ECO:0000259" key="3">
    <source>
        <dbReference type="PROSITE" id="PS51371"/>
    </source>
</evidence>
<dbReference type="GeneID" id="100778020"/>
<organism evidence="5">
    <name type="scientific">Glycine max</name>
    <name type="common">Soybean</name>
    <name type="synonym">Glycine hispida</name>
    <dbReference type="NCBI Taxonomy" id="3847"/>
    <lineage>
        <taxon>Eukaryota</taxon>
        <taxon>Viridiplantae</taxon>
        <taxon>Streptophyta</taxon>
        <taxon>Embryophyta</taxon>
        <taxon>Tracheophyta</taxon>
        <taxon>Spermatophyta</taxon>
        <taxon>Magnoliopsida</taxon>
        <taxon>eudicotyledons</taxon>
        <taxon>Gunneridae</taxon>
        <taxon>Pentapetalae</taxon>
        <taxon>rosids</taxon>
        <taxon>fabids</taxon>
        <taxon>Fabales</taxon>
        <taxon>Fabaceae</taxon>
        <taxon>Papilionoideae</taxon>
        <taxon>50 kb inversion clade</taxon>
        <taxon>NPAAA clade</taxon>
        <taxon>indigoferoid/millettioid clade</taxon>
        <taxon>Phaseoleae</taxon>
        <taxon>Glycine</taxon>
        <taxon>Glycine subgen. Soja</taxon>
    </lineage>
</organism>
<evidence type="ECO:0000313" key="6">
    <source>
        <dbReference type="Proteomes" id="UP000008827"/>
    </source>
</evidence>
<dbReference type="EMBL" id="CM000839">
    <property type="protein sequence ID" value="KRH51843.1"/>
    <property type="molecule type" value="Genomic_DNA"/>
</dbReference>
<evidence type="ECO:0000313" key="4">
    <source>
        <dbReference type="EMBL" id="KRH51842.1"/>
    </source>
</evidence>
<dbReference type="SMART" id="SM00116">
    <property type="entry name" value="CBS"/>
    <property type="match status" value="2"/>
</dbReference>
<dbReference type="PANTHER" id="PTHR43080">
    <property type="entry name" value="CBS DOMAIN-CONTAINING PROTEIN CBSX3, MITOCHONDRIAL"/>
    <property type="match status" value="1"/>
</dbReference>
<keyword evidence="1 2" id="KW-0129">CBS domain</keyword>
<dbReference type="Proteomes" id="UP000008827">
    <property type="component" value="Chromosome 6"/>
</dbReference>
<gene>
    <name evidence="5" type="primary">LOC100778020</name>
    <name evidence="4" type="ORF">GLYMA_06G031300</name>
</gene>
<dbReference type="EnsemblPlants" id="KRH51843">
    <property type="protein sequence ID" value="KRH51843"/>
    <property type="gene ID" value="GLYMA_06G031300"/>
</dbReference>
<dbReference type="RefSeq" id="XP_003528073.1">
    <property type="nucleotide sequence ID" value="XM_003528025.5"/>
</dbReference>
<feature type="domain" description="CBS" evidence="3">
    <location>
        <begin position="135"/>
        <end position="193"/>
    </location>
</feature>
<name>I1K7R3_SOYBN</name>
<sequence>MLGVYRILRLRQNPPSGAIFQRFQGNGILNLNKIYSNFGCVTSSPRMQQKGLENVTVSEVLMTKGEENVGSWLWCRADDAVVNAMKNMADNNIGSLVVLKPEGQHIAGIVTERDCLKKIVAQGRSPLHTQVGQIMTDENNLITVTSDTNILKAMKIMTENHIRHVPVIDGKIVGMISIVDVVRAVMEQQSGELKRLNDYIRGQYY</sequence>
<keyword evidence="6" id="KW-1185">Reference proteome</keyword>
<dbReference type="AlphaFoldDB" id="I1K7R3"/>
<dbReference type="RefSeq" id="XP_006581204.1">
    <property type="nucleotide sequence ID" value="XM_006581141.4"/>
</dbReference>
<dbReference type="InterPro" id="IPR046342">
    <property type="entry name" value="CBS_dom_sf"/>
</dbReference>
<reference evidence="4" key="3">
    <citation type="submission" date="2018-07" db="EMBL/GenBank/DDBJ databases">
        <title>WGS assembly of Glycine max.</title>
        <authorList>
            <person name="Schmutz J."/>
            <person name="Cannon S."/>
            <person name="Schlueter J."/>
            <person name="Ma J."/>
            <person name="Mitros T."/>
            <person name="Nelson W."/>
            <person name="Hyten D."/>
            <person name="Song Q."/>
            <person name="Thelen J."/>
            <person name="Cheng J."/>
            <person name="Xu D."/>
            <person name="Hellsten U."/>
            <person name="May G."/>
            <person name="Yu Y."/>
            <person name="Sakurai T."/>
            <person name="Umezawa T."/>
            <person name="Bhattacharyya M."/>
            <person name="Sandhu D."/>
            <person name="Valliyodan B."/>
            <person name="Lindquist E."/>
            <person name="Peto M."/>
            <person name="Grant D."/>
            <person name="Shu S."/>
            <person name="Goodstein D."/>
            <person name="Barry K."/>
            <person name="Futrell-Griggs M."/>
            <person name="Abernathy B."/>
            <person name="Du J."/>
            <person name="Tian Z."/>
            <person name="Zhu L."/>
            <person name="Gill N."/>
            <person name="Joshi T."/>
            <person name="Libault M."/>
            <person name="Sethuraman A."/>
            <person name="Zhang X."/>
            <person name="Shinozaki K."/>
            <person name="Nguyen H."/>
            <person name="Wing R."/>
            <person name="Cregan P."/>
            <person name="Specht J."/>
            <person name="Grimwood J."/>
            <person name="Rokhsar D."/>
            <person name="Stacey G."/>
            <person name="Shoemaker R."/>
            <person name="Jackson S."/>
        </authorList>
    </citation>
    <scope>NUCLEOTIDE SEQUENCE</scope>
    <source>
        <tissue evidence="4">Callus</tissue>
    </source>
</reference>
<dbReference type="KEGG" id="gmx:100778020"/>
<evidence type="ECO:0000256" key="2">
    <source>
        <dbReference type="PROSITE-ProRule" id="PRU00703"/>
    </source>
</evidence>
<dbReference type="Gramene" id="KRH51843">
    <property type="protein sequence ID" value="KRH51843"/>
    <property type="gene ID" value="GLYMA_06G031300"/>
</dbReference>
<dbReference type="EnsemblPlants" id="KRH51842">
    <property type="protein sequence ID" value="KRH51842"/>
    <property type="gene ID" value="GLYMA_06G031300"/>
</dbReference>
<dbReference type="Gramene" id="KRH51842">
    <property type="protein sequence ID" value="KRH51842"/>
    <property type="gene ID" value="GLYMA_06G031300"/>
</dbReference>
<accession>I1K7R3</accession>
<reference evidence="4 5" key="1">
    <citation type="journal article" date="2010" name="Nature">
        <title>Genome sequence of the palaeopolyploid soybean.</title>
        <authorList>
            <person name="Schmutz J."/>
            <person name="Cannon S.B."/>
            <person name="Schlueter J."/>
            <person name="Ma J."/>
            <person name="Mitros T."/>
            <person name="Nelson W."/>
            <person name="Hyten D.L."/>
            <person name="Song Q."/>
            <person name="Thelen J.J."/>
            <person name="Cheng J."/>
            <person name="Xu D."/>
            <person name="Hellsten U."/>
            <person name="May G.D."/>
            <person name="Yu Y."/>
            <person name="Sakurai T."/>
            <person name="Umezawa T."/>
            <person name="Bhattacharyya M.K."/>
            <person name="Sandhu D."/>
            <person name="Valliyodan B."/>
            <person name="Lindquist E."/>
            <person name="Peto M."/>
            <person name="Grant D."/>
            <person name="Shu S."/>
            <person name="Goodstein D."/>
            <person name="Barry K."/>
            <person name="Futrell-Griggs M."/>
            <person name="Abernathy B."/>
            <person name="Du J."/>
            <person name="Tian Z."/>
            <person name="Zhu L."/>
            <person name="Gill N."/>
            <person name="Joshi T."/>
            <person name="Libault M."/>
            <person name="Sethuraman A."/>
            <person name="Zhang X.-C."/>
            <person name="Shinozaki K."/>
            <person name="Nguyen H.T."/>
            <person name="Wing R.A."/>
            <person name="Cregan P."/>
            <person name="Specht J."/>
            <person name="Grimwood J."/>
            <person name="Rokhsar D."/>
            <person name="Stacey G."/>
            <person name="Shoemaker R.C."/>
            <person name="Jackson S.A."/>
        </authorList>
    </citation>
    <scope>NUCLEOTIDE SEQUENCE [LARGE SCALE GENOMIC DNA]</scope>
    <source>
        <strain evidence="5">cv. Williams 82</strain>
        <tissue evidence="4">Callus</tissue>
    </source>
</reference>
<dbReference type="CDD" id="cd04623">
    <property type="entry name" value="CBS_pair_bac_euk"/>
    <property type="match status" value="1"/>
</dbReference>
<protein>
    <recommendedName>
        <fullName evidence="3">CBS domain-containing protein</fullName>
    </recommendedName>
</protein>
<feature type="domain" description="CBS" evidence="3">
    <location>
        <begin position="62"/>
        <end position="127"/>
    </location>
</feature>
<dbReference type="PANTHER" id="PTHR43080:SF12">
    <property type="entry name" value="CYSTATHIONINE BETA-SYNTHASE (CBS) FAMILY PROTEIN"/>
    <property type="match status" value="1"/>
</dbReference>
<dbReference type="OrthoDB" id="418595at2759"/>
<dbReference type="InterPro" id="IPR051257">
    <property type="entry name" value="Diverse_CBS-Domain"/>
</dbReference>
<dbReference type="STRING" id="3847.I1K7R3"/>
<dbReference type="SUPFAM" id="SSF54631">
    <property type="entry name" value="CBS-domain pair"/>
    <property type="match status" value="1"/>
</dbReference>
<dbReference type="InterPro" id="IPR000644">
    <property type="entry name" value="CBS_dom"/>
</dbReference>
<dbReference type="EMBL" id="CM000839">
    <property type="protein sequence ID" value="KRH51842.1"/>
    <property type="molecule type" value="Genomic_DNA"/>
</dbReference>
<dbReference type="SMR" id="I1K7R3"/>
<dbReference type="OMA" id="FEAITRM"/>
<dbReference type="eggNOG" id="ENOG502RYH7">
    <property type="taxonomic scope" value="Eukaryota"/>
</dbReference>